<dbReference type="AlphaFoldDB" id="A0A1H9Y4A4"/>
<sequence>MIYIGALIVIAFLLLGYYIMDKVDKFIENNIQHSNEYHNDEYTDPSLRKQKVLLIYGNNTLTNLVKKYCDSQKYMYESITDIHSIDTQAGYIYLFALSNKDADNLMVGSIGFKIYSIPNVISLCNNQKYLKIYNEFSFIKALPYNHDIDKLFNAIKGVIEDAVNDKAKI</sequence>
<dbReference type="EMBL" id="FOHU01000001">
    <property type="protein sequence ID" value="SES63690.1"/>
    <property type="molecule type" value="Genomic_DNA"/>
</dbReference>
<accession>A0A1H9Y4A4</accession>
<name>A0A1H9Y4A4_9FIRM</name>
<reference evidence="1 2" key="1">
    <citation type="submission" date="2016-10" db="EMBL/GenBank/DDBJ databases">
        <authorList>
            <person name="de Groot N.N."/>
        </authorList>
    </citation>
    <scope>NUCLEOTIDE SEQUENCE [LARGE SCALE GENOMIC DNA]</scope>
    <source>
        <strain evidence="1 2">DSM 18979</strain>
    </source>
</reference>
<dbReference type="STRING" id="426128.SAMN05660297_00026"/>
<keyword evidence="2" id="KW-1185">Reference proteome</keyword>
<proteinExistence type="predicted"/>
<protein>
    <submittedName>
        <fullName evidence="1">Uncharacterized protein</fullName>
    </submittedName>
</protein>
<organism evidence="1 2">
    <name type="scientific">Natronincola peptidivorans</name>
    <dbReference type="NCBI Taxonomy" id="426128"/>
    <lineage>
        <taxon>Bacteria</taxon>
        <taxon>Bacillati</taxon>
        <taxon>Bacillota</taxon>
        <taxon>Clostridia</taxon>
        <taxon>Peptostreptococcales</taxon>
        <taxon>Natronincolaceae</taxon>
        <taxon>Natronincola</taxon>
    </lineage>
</organism>
<evidence type="ECO:0000313" key="1">
    <source>
        <dbReference type="EMBL" id="SES63690.1"/>
    </source>
</evidence>
<dbReference type="RefSeq" id="WP_090437672.1">
    <property type="nucleotide sequence ID" value="NZ_FOHU01000001.1"/>
</dbReference>
<evidence type="ECO:0000313" key="2">
    <source>
        <dbReference type="Proteomes" id="UP000199568"/>
    </source>
</evidence>
<dbReference type="OrthoDB" id="1953705at2"/>
<gene>
    <name evidence="1" type="ORF">SAMN05660297_00026</name>
</gene>
<dbReference type="Proteomes" id="UP000199568">
    <property type="component" value="Unassembled WGS sequence"/>
</dbReference>